<dbReference type="AlphaFoldDB" id="A0AAD7M9V0"/>
<feature type="region of interest" description="Disordered" evidence="1">
    <location>
        <begin position="384"/>
        <end position="409"/>
    </location>
</feature>
<name>A0AAD7M9V0_MYCRO</name>
<protein>
    <recommendedName>
        <fullName evidence="4">PWWP domain-containing protein</fullName>
    </recommendedName>
</protein>
<feature type="compositionally biased region" description="Basic and acidic residues" evidence="1">
    <location>
        <begin position="554"/>
        <end position="566"/>
    </location>
</feature>
<sequence length="804" mass="88079">MSSRAPRQAAKKANTKFQAQLMASPPKPPDDKSPAKAPKRVRSRPTLKQVPNSSKRSATAPRPSAQPRPGSRKPPISLDSRKSDGEESDLTSLSARTASPSPRSKAVSSGPKLVEPDGDLSNLTYVWVLVDLNGEVYGLEHEDDGKERVWWPGVVRSEGSTYRVQLFGKIGALESDSIVEVAAPHSGNLVSYCDASDKIRYTAPHYEVTNSQSPKKRQKLDRSTMEAEWHDALSKFVEAIENEMPSLSFLASVRGIKTRDAGKVNRKSKGKGRAQPEDDPPDDPPDDSRWSPPPPDSSLTIPGELLLARDKQLYWPARILSYVPPATSNDPPQYRIQWMDDCDSRSSEATLDRSMFFVYEDKEFGTCNLGKFDSVFEEVINDTDAPRDAAPDGRLSPEPRGPPPSGDAFADLGLHEQFAYTKPVLQAILRDEYPPAQKAHKLFIGGGRGRNSVVKEAGERGLMDPRDVELLQKLLTEWCMRETRAENADPEEAAVEEAVADDAAEVRTDDAEQSGLAIEEVVADDAAEARTNEAQQSGVAIEEKVEAPNADGDALEKATDTEKDNAEAQALAAESNIDAVVADTNDEPLRDEPMRDIEVAEDPALLETLCAPASPTATVIDERGSSPALPPPSSSFSPDNDVPMEGEETDVPVPSASAPIDLDVDDDAGNVFDTSSTLSEASDVSDLVPRAKPPRQIGCDAYEGLSTVEKMDYCLNVLLPELLIQIFLWRSGRRSSVALLSEVEEMRLHKLGEEEKRRTDWVFDVKRLRAQKEREINKKIETVVVGGTASRPKRALRHKPEIQA</sequence>
<reference evidence="2" key="1">
    <citation type="submission" date="2023-03" db="EMBL/GenBank/DDBJ databases">
        <title>Massive genome expansion in bonnet fungi (Mycena s.s.) driven by repeated elements and novel gene families across ecological guilds.</title>
        <authorList>
            <consortium name="Lawrence Berkeley National Laboratory"/>
            <person name="Harder C.B."/>
            <person name="Miyauchi S."/>
            <person name="Viragh M."/>
            <person name="Kuo A."/>
            <person name="Thoen E."/>
            <person name="Andreopoulos B."/>
            <person name="Lu D."/>
            <person name="Skrede I."/>
            <person name="Drula E."/>
            <person name="Henrissat B."/>
            <person name="Morin E."/>
            <person name="Kohler A."/>
            <person name="Barry K."/>
            <person name="LaButti K."/>
            <person name="Morin E."/>
            <person name="Salamov A."/>
            <person name="Lipzen A."/>
            <person name="Mereny Z."/>
            <person name="Hegedus B."/>
            <person name="Baldrian P."/>
            <person name="Stursova M."/>
            <person name="Weitz H."/>
            <person name="Taylor A."/>
            <person name="Grigoriev I.V."/>
            <person name="Nagy L.G."/>
            <person name="Martin F."/>
            <person name="Kauserud H."/>
        </authorList>
    </citation>
    <scope>NUCLEOTIDE SEQUENCE</scope>
    <source>
        <strain evidence="2">CBHHK067</strain>
    </source>
</reference>
<comment type="caution">
    <text evidence="2">The sequence shown here is derived from an EMBL/GenBank/DDBJ whole genome shotgun (WGS) entry which is preliminary data.</text>
</comment>
<feature type="region of interest" description="Disordered" evidence="1">
    <location>
        <begin position="260"/>
        <end position="301"/>
    </location>
</feature>
<evidence type="ECO:0008006" key="4">
    <source>
        <dbReference type="Google" id="ProtNLM"/>
    </source>
</evidence>
<feature type="compositionally biased region" description="Polar residues" evidence="1">
    <location>
        <begin position="90"/>
        <end position="102"/>
    </location>
</feature>
<dbReference type="EMBL" id="JARKIE010000006">
    <property type="protein sequence ID" value="KAJ7706962.1"/>
    <property type="molecule type" value="Genomic_DNA"/>
</dbReference>
<accession>A0AAD7M9V0</accession>
<feature type="compositionally biased region" description="Basic and acidic residues" evidence="1">
    <location>
        <begin position="384"/>
        <end position="397"/>
    </location>
</feature>
<organism evidence="2 3">
    <name type="scientific">Mycena rosella</name>
    <name type="common">Pink bonnet</name>
    <name type="synonym">Agaricus rosellus</name>
    <dbReference type="NCBI Taxonomy" id="1033263"/>
    <lineage>
        <taxon>Eukaryota</taxon>
        <taxon>Fungi</taxon>
        <taxon>Dikarya</taxon>
        <taxon>Basidiomycota</taxon>
        <taxon>Agaricomycotina</taxon>
        <taxon>Agaricomycetes</taxon>
        <taxon>Agaricomycetidae</taxon>
        <taxon>Agaricales</taxon>
        <taxon>Marasmiineae</taxon>
        <taxon>Mycenaceae</taxon>
        <taxon>Mycena</taxon>
    </lineage>
</organism>
<keyword evidence="3" id="KW-1185">Reference proteome</keyword>
<evidence type="ECO:0000313" key="3">
    <source>
        <dbReference type="Proteomes" id="UP001221757"/>
    </source>
</evidence>
<proteinExistence type="predicted"/>
<evidence type="ECO:0000256" key="1">
    <source>
        <dbReference type="SAM" id="MobiDB-lite"/>
    </source>
</evidence>
<feature type="region of interest" description="Disordered" evidence="1">
    <location>
        <begin position="528"/>
        <end position="592"/>
    </location>
</feature>
<dbReference type="Proteomes" id="UP001221757">
    <property type="component" value="Unassembled WGS sequence"/>
</dbReference>
<gene>
    <name evidence="2" type="ORF">B0H17DRAFT_1325715</name>
</gene>
<feature type="region of interest" description="Disordered" evidence="1">
    <location>
        <begin position="1"/>
        <end position="115"/>
    </location>
</feature>
<evidence type="ECO:0000313" key="2">
    <source>
        <dbReference type="EMBL" id="KAJ7706962.1"/>
    </source>
</evidence>
<feature type="region of interest" description="Disordered" evidence="1">
    <location>
        <begin position="618"/>
        <end position="651"/>
    </location>
</feature>